<proteinExistence type="predicted"/>
<name>A0A6A8G5X2_9EURY</name>
<keyword evidence="2" id="KW-1185">Reference proteome</keyword>
<protein>
    <submittedName>
        <fullName evidence="1">TrmB family transcriptional regulator</fullName>
    </submittedName>
</protein>
<dbReference type="AlphaFoldDB" id="A0A6A8G5X2"/>
<accession>A0A6A8G5X2</accession>
<gene>
    <name evidence="1" type="ORF">GJR99_06075</name>
</gene>
<evidence type="ECO:0000313" key="2">
    <source>
        <dbReference type="Proteomes" id="UP000443423"/>
    </source>
</evidence>
<comment type="caution">
    <text evidence="1">The sequence shown here is derived from an EMBL/GenBank/DDBJ whole genome shotgun (WGS) entry which is preliminary data.</text>
</comment>
<dbReference type="EMBL" id="WKJQ01000001">
    <property type="protein sequence ID" value="MRW96145.1"/>
    <property type="molecule type" value="Genomic_DNA"/>
</dbReference>
<evidence type="ECO:0000313" key="1">
    <source>
        <dbReference type="EMBL" id="MRW96145.1"/>
    </source>
</evidence>
<reference evidence="1 2" key="1">
    <citation type="submission" date="2019-11" db="EMBL/GenBank/DDBJ databases">
        <title>Whole genome sequence of Haloferax sp. MBLA0078.</title>
        <authorList>
            <person name="Seo M.-J."/>
            <person name="Cho E.-S."/>
        </authorList>
    </citation>
    <scope>NUCLEOTIDE SEQUENCE [LARGE SCALE GENOMIC DNA]</scope>
    <source>
        <strain evidence="1 2">MBLA0078</strain>
    </source>
</reference>
<dbReference type="Proteomes" id="UP000443423">
    <property type="component" value="Unassembled WGS sequence"/>
</dbReference>
<organism evidence="1 2">
    <name type="scientific">Haloferax marinum</name>
    <dbReference type="NCBI Taxonomy" id="2666143"/>
    <lineage>
        <taxon>Archaea</taxon>
        <taxon>Methanobacteriati</taxon>
        <taxon>Methanobacteriota</taxon>
        <taxon>Stenosarchaea group</taxon>
        <taxon>Halobacteria</taxon>
        <taxon>Halobacteriales</taxon>
        <taxon>Haloferacaceae</taxon>
        <taxon>Haloferax</taxon>
    </lineage>
</organism>
<sequence length="62" mass="6779">MPNDLESDGAKLVYLAVDVADEPTPAELTNMLQMNSLALYPILRTLTERGHIDTDGETITCT</sequence>